<accession>A0A0M9VSZ0</accession>
<keyword evidence="3" id="KW-1185">Reference proteome</keyword>
<reference evidence="2 3" key="1">
    <citation type="submission" date="2015-07" db="EMBL/GenBank/DDBJ databases">
        <title>The genome of the fungus Escovopsis weberi, a specialized disease agent of ant agriculture.</title>
        <authorList>
            <person name="de Man T.J."/>
            <person name="Stajich J.E."/>
            <person name="Kubicek C.P."/>
            <person name="Chenthamara K."/>
            <person name="Atanasova L."/>
            <person name="Druzhinina I.S."/>
            <person name="Birnbaum S."/>
            <person name="Barribeau S.M."/>
            <person name="Teiling C."/>
            <person name="Suen G."/>
            <person name="Currie C."/>
            <person name="Gerardo N.M."/>
        </authorList>
    </citation>
    <scope>NUCLEOTIDE SEQUENCE [LARGE SCALE GENOMIC DNA]</scope>
</reference>
<protein>
    <submittedName>
        <fullName evidence="2">Uncharacterized protein</fullName>
    </submittedName>
</protein>
<gene>
    <name evidence="2" type="ORF">ESCO_002763</name>
</gene>
<dbReference type="AlphaFoldDB" id="A0A0M9VSZ0"/>
<name>A0A0M9VSZ0_ESCWE</name>
<feature type="chain" id="PRO_5012158571" evidence="1">
    <location>
        <begin position="16"/>
        <end position="73"/>
    </location>
</feature>
<comment type="caution">
    <text evidence="2">The sequence shown here is derived from an EMBL/GenBank/DDBJ whole genome shotgun (WGS) entry which is preliminary data.</text>
</comment>
<evidence type="ECO:0000256" key="1">
    <source>
        <dbReference type="SAM" id="SignalP"/>
    </source>
</evidence>
<sequence>MKLTVILLASIAAAANDTPRMWLDNCFMQCSWGYGYCERRPASCRCDQRGSVECVVGLDECRRQCWCLCDVLP</sequence>
<evidence type="ECO:0000313" key="3">
    <source>
        <dbReference type="Proteomes" id="UP000053831"/>
    </source>
</evidence>
<dbReference type="OrthoDB" id="4988920at2759"/>
<dbReference type="EMBL" id="LGSR01000022">
    <property type="protein sequence ID" value="KOS18242.1"/>
    <property type="molecule type" value="Genomic_DNA"/>
</dbReference>
<dbReference type="Proteomes" id="UP000053831">
    <property type="component" value="Unassembled WGS sequence"/>
</dbReference>
<keyword evidence="1" id="KW-0732">Signal</keyword>
<proteinExistence type="predicted"/>
<evidence type="ECO:0000313" key="2">
    <source>
        <dbReference type="EMBL" id="KOS18242.1"/>
    </source>
</evidence>
<organism evidence="2 3">
    <name type="scientific">Escovopsis weberi</name>
    <dbReference type="NCBI Taxonomy" id="150374"/>
    <lineage>
        <taxon>Eukaryota</taxon>
        <taxon>Fungi</taxon>
        <taxon>Dikarya</taxon>
        <taxon>Ascomycota</taxon>
        <taxon>Pezizomycotina</taxon>
        <taxon>Sordariomycetes</taxon>
        <taxon>Hypocreomycetidae</taxon>
        <taxon>Hypocreales</taxon>
        <taxon>Hypocreaceae</taxon>
        <taxon>Escovopsis</taxon>
    </lineage>
</organism>
<feature type="signal peptide" evidence="1">
    <location>
        <begin position="1"/>
        <end position="15"/>
    </location>
</feature>